<evidence type="ECO:0000259" key="1">
    <source>
        <dbReference type="Pfam" id="PF12706"/>
    </source>
</evidence>
<dbReference type="InterPro" id="IPR036866">
    <property type="entry name" value="RibonucZ/Hydroxyglut_hydro"/>
</dbReference>
<dbReference type="InterPro" id="IPR001279">
    <property type="entry name" value="Metallo-B-lactamas"/>
</dbReference>
<name>A0AAV5GG05_9BASI</name>
<dbReference type="Gene3D" id="3.60.15.10">
    <property type="entry name" value="Ribonuclease Z/Hydroxyacylglutathione hydrolase-like"/>
    <property type="match status" value="1"/>
</dbReference>
<accession>A0AAV5GG05</accession>
<dbReference type="PANTHER" id="PTHR15032">
    <property type="entry name" value="N-ACYL-PHOSPHATIDYLETHANOLAMINE-HYDROLYZING PHOSPHOLIPASE D"/>
    <property type="match status" value="1"/>
</dbReference>
<sequence length="418" mass="46552">MSLSPYASHHRTVPLLGIRKFRNPWPSANSLSLEQLVSSGPWLARPLTALEGAVEDVKRVVPDWGHTQLEQLESEGGKGSLIRGTWLGHAGAFVEIPLEQAHGRKRPRTLKLLFDPIFSSRAGPTSFFGPKRMHEAPCAVSDLPGVDAVFISHNHYDHLDLATILEVQRLWPRTRYFAGLGNKPWFVACGIPPDQVFEMDWWDKVNLPSSAFPLAKACSSRNAAPSLLSSGAREVIRITCVPAQHESDVSDKRPPSRRPPPPRWFRKGAVYHAGDTGYRSFRSSPFTCPVFRAIGQEYGPFDLAFIPIWRGGTLGFVSALGLRLCHRNLPSAMHTSPTDAVRIHRKVGSRNTVGIHFGTFQGSHLEALEALKELKDACSDMRVGNLRDPKERKRGRMGRLNIGETYVVKILEQEVVEQ</sequence>
<dbReference type="Proteomes" id="UP001342314">
    <property type="component" value="Unassembled WGS sequence"/>
</dbReference>
<dbReference type="GO" id="GO:0005737">
    <property type="term" value="C:cytoplasm"/>
    <property type="evidence" value="ECO:0007669"/>
    <property type="project" value="TreeGrafter"/>
</dbReference>
<comment type="caution">
    <text evidence="2">The sequence shown here is derived from an EMBL/GenBank/DDBJ whole genome shotgun (WGS) entry which is preliminary data.</text>
</comment>
<proteinExistence type="predicted"/>
<dbReference type="GO" id="GO:0070292">
    <property type="term" value="P:N-acylphosphatidylethanolamine metabolic process"/>
    <property type="evidence" value="ECO:0007669"/>
    <property type="project" value="TreeGrafter"/>
</dbReference>
<dbReference type="Pfam" id="PF12706">
    <property type="entry name" value="Lactamase_B_2"/>
    <property type="match status" value="1"/>
</dbReference>
<keyword evidence="3" id="KW-1185">Reference proteome</keyword>
<dbReference type="GO" id="GO:0070290">
    <property type="term" value="F:N-acylphosphatidylethanolamine-specific phospholipase D activity"/>
    <property type="evidence" value="ECO:0007669"/>
    <property type="project" value="TreeGrafter"/>
</dbReference>
<protein>
    <recommendedName>
        <fullName evidence="1">Metallo-beta-lactamase domain-containing protein</fullName>
    </recommendedName>
</protein>
<organism evidence="2 3">
    <name type="scientific">Rhodotorula paludigena</name>
    <dbReference type="NCBI Taxonomy" id="86838"/>
    <lineage>
        <taxon>Eukaryota</taxon>
        <taxon>Fungi</taxon>
        <taxon>Dikarya</taxon>
        <taxon>Basidiomycota</taxon>
        <taxon>Pucciniomycotina</taxon>
        <taxon>Microbotryomycetes</taxon>
        <taxon>Sporidiobolales</taxon>
        <taxon>Sporidiobolaceae</taxon>
        <taxon>Rhodotorula</taxon>
    </lineage>
</organism>
<feature type="domain" description="Metallo-beta-lactamase" evidence="1">
    <location>
        <begin position="112"/>
        <end position="357"/>
    </location>
</feature>
<reference evidence="2 3" key="1">
    <citation type="submission" date="2021-12" db="EMBL/GenBank/DDBJ databases">
        <title>High titer production of polyol ester of fatty acids by Rhodotorula paludigena BS15 towards product separation-free biomass refinery.</title>
        <authorList>
            <person name="Mano J."/>
            <person name="Ono H."/>
            <person name="Tanaka T."/>
            <person name="Naito K."/>
            <person name="Sushida H."/>
            <person name="Ike M."/>
            <person name="Tokuyasu K."/>
            <person name="Kitaoka M."/>
        </authorList>
    </citation>
    <scope>NUCLEOTIDE SEQUENCE [LARGE SCALE GENOMIC DNA]</scope>
    <source>
        <strain evidence="2 3">BS15</strain>
    </source>
</reference>
<gene>
    <name evidence="2" type="ORF">Rhopal_001242-T1</name>
</gene>
<dbReference type="SUPFAM" id="SSF56281">
    <property type="entry name" value="Metallo-hydrolase/oxidoreductase"/>
    <property type="match status" value="1"/>
</dbReference>
<dbReference type="EMBL" id="BQKY01000002">
    <property type="protein sequence ID" value="GJN88277.1"/>
    <property type="molecule type" value="Genomic_DNA"/>
</dbReference>
<dbReference type="GO" id="GO:0070291">
    <property type="term" value="P:N-acylethanolamine metabolic process"/>
    <property type="evidence" value="ECO:0007669"/>
    <property type="project" value="TreeGrafter"/>
</dbReference>
<dbReference type="PANTHER" id="PTHR15032:SF27">
    <property type="entry name" value="N-ACYL-PHOSPHATIDYLETHANOLAMINE-HYDROLYZING PHOSPHOLIPASE D"/>
    <property type="match status" value="1"/>
</dbReference>
<evidence type="ECO:0000313" key="3">
    <source>
        <dbReference type="Proteomes" id="UP001342314"/>
    </source>
</evidence>
<evidence type="ECO:0000313" key="2">
    <source>
        <dbReference type="EMBL" id="GJN88277.1"/>
    </source>
</evidence>
<dbReference type="AlphaFoldDB" id="A0AAV5GG05"/>